<dbReference type="GO" id="GO:0032259">
    <property type="term" value="P:methylation"/>
    <property type="evidence" value="ECO:0007669"/>
    <property type="project" value="UniProtKB-KW"/>
</dbReference>
<dbReference type="PANTHER" id="PTHR43861:SF1">
    <property type="entry name" value="TRANS-ACONITATE 2-METHYLTRANSFERASE"/>
    <property type="match status" value="1"/>
</dbReference>
<dbReference type="InterPro" id="IPR041698">
    <property type="entry name" value="Methyltransf_25"/>
</dbReference>
<dbReference type="Proteomes" id="UP000294299">
    <property type="component" value="Chromosome NFRAN"/>
</dbReference>
<accession>A0A484ICD3</accession>
<dbReference type="GeneID" id="39421809"/>
<dbReference type="Pfam" id="PF13649">
    <property type="entry name" value="Methyltransf_25"/>
    <property type="match status" value="1"/>
</dbReference>
<gene>
    <name evidence="4" type="ORF">NFRAN_2663</name>
</gene>
<dbReference type="InterPro" id="IPR029063">
    <property type="entry name" value="SAM-dependent_MTases_sf"/>
</dbReference>
<dbReference type="PANTHER" id="PTHR43861">
    <property type="entry name" value="TRANS-ACONITATE 2-METHYLTRANSFERASE-RELATED"/>
    <property type="match status" value="1"/>
</dbReference>
<sequence length="214" mass="25000">MFTSSQEWSDPNKALHYLSRVSTYSNRIPGEQVLLQSIPDTTKRILDLGSGDGRMIKLIKEYFKGRSDIEFTALDISPPMLQALESYFKNDQSVKIIKHDLDDPLPDLGYFDTVISSFAIHHLRHKRKFELYEEIYELLNPLGIFCNLDHVVSVSTRNHIKFFDLMGEPLSREEKSDKTLSVERQLQMFRDIGYIEVDCLWKWYEIALLVGYKN</sequence>
<dbReference type="RefSeq" id="WP_134485029.1">
    <property type="nucleotide sequence ID" value="NZ_LR216287.1"/>
</dbReference>
<dbReference type="SUPFAM" id="SSF53335">
    <property type="entry name" value="S-adenosyl-L-methionine-dependent methyltransferases"/>
    <property type="match status" value="1"/>
</dbReference>
<protein>
    <submittedName>
        <fullName evidence="4">Putative methyltransferase</fullName>
    </submittedName>
</protein>
<dbReference type="CDD" id="cd02440">
    <property type="entry name" value="AdoMet_MTases"/>
    <property type="match status" value="1"/>
</dbReference>
<evidence type="ECO:0000259" key="3">
    <source>
        <dbReference type="Pfam" id="PF13649"/>
    </source>
</evidence>
<dbReference type="GO" id="GO:0008168">
    <property type="term" value="F:methyltransferase activity"/>
    <property type="evidence" value="ECO:0007669"/>
    <property type="project" value="UniProtKB-KW"/>
</dbReference>
<reference evidence="4 5" key="1">
    <citation type="submission" date="2019-02" db="EMBL/GenBank/DDBJ databases">
        <authorList>
            <person name="Lehtovirta-Morley E L."/>
        </authorList>
    </citation>
    <scope>NUCLEOTIDE SEQUENCE [LARGE SCALE GENOMIC DNA]</scope>
    <source>
        <strain evidence="4">NFRAN1</strain>
    </source>
</reference>
<dbReference type="EMBL" id="LR216287">
    <property type="protein sequence ID" value="VFJ14985.1"/>
    <property type="molecule type" value="Genomic_DNA"/>
</dbReference>
<proteinExistence type="predicted"/>
<evidence type="ECO:0000313" key="4">
    <source>
        <dbReference type="EMBL" id="VFJ14985.1"/>
    </source>
</evidence>
<dbReference type="KEGG" id="nfn:NFRAN_2663"/>
<feature type="domain" description="Methyltransferase" evidence="3">
    <location>
        <begin position="45"/>
        <end position="143"/>
    </location>
</feature>
<evidence type="ECO:0000313" key="5">
    <source>
        <dbReference type="Proteomes" id="UP000294299"/>
    </source>
</evidence>
<evidence type="ECO:0000256" key="2">
    <source>
        <dbReference type="ARBA" id="ARBA00022679"/>
    </source>
</evidence>
<keyword evidence="1 4" id="KW-0489">Methyltransferase</keyword>
<dbReference type="OrthoDB" id="57427at2157"/>
<keyword evidence="5" id="KW-1185">Reference proteome</keyword>
<name>A0A484ICD3_9ARCH</name>
<organism evidence="4 5">
    <name type="scientific">Candidatus Nitrosocosmicus franklandianus</name>
    <dbReference type="NCBI Taxonomy" id="1798806"/>
    <lineage>
        <taxon>Archaea</taxon>
        <taxon>Nitrososphaerota</taxon>
        <taxon>Nitrososphaeria</taxon>
        <taxon>Nitrososphaerales</taxon>
        <taxon>Nitrososphaeraceae</taxon>
        <taxon>Candidatus Nitrosocosmicus</taxon>
    </lineage>
</organism>
<dbReference type="Gene3D" id="3.40.50.150">
    <property type="entry name" value="Vaccinia Virus protein VP39"/>
    <property type="match status" value="1"/>
</dbReference>
<keyword evidence="2 4" id="KW-0808">Transferase</keyword>
<dbReference type="AlphaFoldDB" id="A0A484ICD3"/>
<evidence type="ECO:0000256" key="1">
    <source>
        <dbReference type="ARBA" id="ARBA00022603"/>
    </source>
</evidence>